<accession>A0A8J6NJ96</accession>
<dbReference type="Gene3D" id="3.90.80.10">
    <property type="entry name" value="Inorganic pyrophosphatase"/>
    <property type="match status" value="1"/>
</dbReference>
<dbReference type="AlphaFoldDB" id="A0A8J6NJ96"/>
<evidence type="ECO:0000313" key="2">
    <source>
        <dbReference type="Proteomes" id="UP000614469"/>
    </source>
</evidence>
<dbReference type="GO" id="GO:0005737">
    <property type="term" value="C:cytoplasm"/>
    <property type="evidence" value="ECO:0007669"/>
    <property type="project" value="InterPro"/>
</dbReference>
<evidence type="ECO:0000313" key="1">
    <source>
        <dbReference type="EMBL" id="MBC8334224.1"/>
    </source>
</evidence>
<sequence>MKEILEKGFWQEMADLVVSNPIVIDRPRGKAHPNFPDLIYPLDYGYVEGTLAADGDGIDVWIGPLEGRALTGILCTYDIVDRDAEIKLLLGCPDDEVGEILNFISDDMCYMYMPNPKEE</sequence>
<dbReference type="InterPro" id="IPR036649">
    <property type="entry name" value="Pyrophosphatase_sf"/>
</dbReference>
<protein>
    <submittedName>
        <fullName evidence="1">Inorganic pyrophosphatase</fullName>
    </submittedName>
</protein>
<comment type="caution">
    <text evidence="1">The sequence shown here is derived from an EMBL/GenBank/DDBJ whole genome shotgun (WGS) entry which is preliminary data.</text>
</comment>
<dbReference type="SUPFAM" id="SSF50324">
    <property type="entry name" value="Inorganic pyrophosphatase"/>
    <property type="match status" value="1"/>
</dbReference>
<organism evidence="1 2">
    <name type="scientific">Candidatus Desulfolinea nitratireducens</name>
    <dbReference type="NCBI Taxonomy" id="2841698"/>
    <lineage>
        <taxon>Bacteria</taxon>
        <taxon>Bacillati</taxon>
        <taxon>Chloroflexota</taxon>
        <taxon>Anaerolineae</taxon>
        <taxon>Anaerolineales</taxon>
        <taxon>Anaerolineales incertae sedis</taxon>
        <taxon>Candidatus Desulfolinea</taxon>
    </lineage>
</organism>
<dbReference type="GO" id="GO:0000287">
    <property type="term" value="F:magnesium ion binding"/>
    <property type="evidence" value="ECO:0007669"/>
    <property type="project" value="InterPro"/>
</dbReference>
<dbReference type="GO" id="GO:0004427">
    <property type="term" value="F:inorganic diphosphate phosphatase activity"/>
    <property type="evidence" value="ECO:0007669"/>
    <property type="project" value="InterPro"/>
</dbReference>
<proteinExistence type="predicted"/>
<dbReference type="GO" id="GO:0006796">
    <property type="term" value="P:phosphate-containing compound metabolic process"/>
    <property type="evidence" value="ECO:0007669"/>
    <property type="project" value="InterPro"/>
</dbReference>
<name>A0A8J6NJ96_9CHLR</name>
<gene>
    <name evidence="1" type="ORF">H8E29_03075</name>
</gene>
<reference evidence="1 2" key="1">
    <citation type="submission" date="2020-08" db="EMBL/GenBank/DDBJ databases">
        <title>Bridging the membrane lipid divide: bacteria of the FCB group superphylum have the potential to synthesize archaeal ether lipids.</title>
        <authorList>
            <person name="Villanueva L."/>
            <person name="Von Meijenfeldt F.A.B."/>
            <person name="Westbye A.B."/>
            <person name="Yadav S."/>
            <person name="Hopmans E.C."/>
            <person name="Dutilh B.E."/>
            <person name="Sinninghe Damste J.S."/>
        </authorList>
    </citation>
    <scope>NUCLEOTIDE SEQUENCE [LARGE SCALE GENOMIC DNA]</scope>
    <source>
        <strain evidence="1">NIOZ-UU36</strain>
    </source>
</reference>
<dbReference type="Proteomes" id="UP000614469">
    <property type="component" value="Unassembled WGS sequence"/>
</dbReference>
<dbReference type="EMBL" id="JACNJN010000055">
    <property type="protein sequence ID" value="MBC8334224.1"/>
    <property type="molecule type" value="Genomic_DNA"/>
</dbReference>